<name>A0A5M8FCX9_9GAMM</name>
<gene>
    <name evidence="2" type="ORF">F2Q65_17375</name>
</gene>
<dbReference type="Pfam" id="PF01381">
    <property type="entry name" value="HTH_3"/>
    <property type="match status" value="1"/>
</dbReference>
<accession>A0A5M8FCX9</accession>
<organism evidence="2 3">
    <name type="scientific">Thiohalocapsa marina</name>
    <dbReference type="NCBI Taxonomy" id="424902"/>
    <lineage>
        <taxon>Bacteria</taxon>
        <taxon>Pseudomonadati</taxon>
        <taxon>Pseudomonadota</taxon>
        <taxon>Gammaproteobacteria</taxon>
        <taxon>Chromatiales</taxon>
        <taxon>Chromatiaceae</taxon>
        <taxon>Thiohalocapsa</taxon>
    </lineage>
</organism>
<dbReference type="AlphaFoldDB" id="A0A5M8FCX9"/>
<dbReference type="SUPFAM" id="SSF47413">
    <property type="entry name" value="lambda repressor-like DNA-binding domains"/>
    <property type="match status" value="1"/>
</dbReference>
<dbReference type="InterPro" id="IPR001387">
    <property type="entry name" value="Cro/C1-type_HTH"/>
</dbReference>
<dbReference type="Proteomes" id="UP000322981">
    <property type="component" value="Unassembled WGS sequence"/>
</dbReference>
<evidence type="ECO:0000259" key="1">
    <source>
        <dbReference type="PROSITE" id="PS50943"/>
    </source>
</evidence>
<protein>
    <submittedName>
        <fullName evidence="2">Helix-turn-helix transcriptional regulator</fullName>
    </submittedName>
</protein>
<dbReference type="OrthoDB" id="9155304at2"/>
<dbReference type="InterPro" id="IPR010982">
    <property type="entry name" value="Lambda_DNA-bd_dom_sf"/>
</dbReference>
<sequence length="116" mass="13281">MAFAEYIRERRETLRAEDKRYSLRQVAQRIGVQPAYLSRIERGDFGPPSEEKIRLLAAELDEDCDVLLAMAGKVSKDLQAIIRARPALFAELIRALKAAPDDQVRKLAREIRDGDW</sequence>
<dbReference type="GO" id="GO:0003677">
    <property type="term" value="F:DNA binding"/>
    <property type="evidence" value="ECO:0007669"/>
    <property type="project" value="InterPro"/>
</dbReference>
<dbReference type="RefSeq" id="WP_150094671.1">
    <property type="nucleotide sequence ID" value="NZ_VWXX01000041.1"/>
</dbReference>
<proteinExistence type="predicted"/>
<dbReference type="SMART" id="SM00530">
    <property type="entry name" value="HTH_XRE"/>
    <property type="match status" value="1"/>
</dbReference>
<dbReference type="Gene3D" id="1.10.260.40">
    <property type="entry name" value="lambda repressor-like DNA-binding domains"/>
    <property type="match status" value="1"/>
</dbReference>
<evidence type="ECO:0000313" key="3">
    <source>
        <dbReference type="Proteomes" id="UP000322981"/>
    </source>
</evidence>
<keyword evidence="3" id="KW-1185">Reference proteome</keyword>
<evidence type="ECO:0000313" key="2">
    <source>
        <dbReference type="EMBL" id="KAA6182743.1"/>
    </source>
</evidence>
<dbReference type="CDD" id="cd00093">
    <property type="entry name" value="HTH_XRE"/>
    <property type="match status" value="1"/>
</dbReference>
<dbReference type="EMBL" id="VWXX01000041">
    <property type="protein sequence ID" value="KAA6182743.1"/>
    <property type="molecule type" value="Genomic_DNA"/>
</dbReference>
<comment type="caution">
    <text evidence="2">The sequence shown here is derived from an EMBL/GenBank/DDBJ whole genome shotgun (WGS) entry which is preliminary data.</text>
</comment>
<feature type="domain" description="HTH cro/C1-type" evidence="1">
    <location>
        <begin position="17"/>
        <end position="67"/>
    </location>
</feature>
<reference evidence="2 3" key="1">
    <citation type="submission" date="2019-09" db="EMBL/GenBank/DDBJ databases">
        <title>Whole-genome sequence of the purple sulfur bacterium Thiohalocapsa marina DSM 19078.</title>
        <authorList>
            <person name="Kyndt J.A."/>
            <person name="Meyer T.E."/>
        </authorList>
    </citation>
    <scope>NUCLEOTIDE SEQUENCE [LARGE SCALE GENOMIC DNA]</scope>
    <source>
        <strain evidence="2 3">DSM 19078</strain>
    </source>
</reference>
<dbReference type="PROSITE" id="PS50943">
    <property type="entry name" value="HTH_CROC1"/>
    <property type="match status" value="1"/>
</dbReference>